<dbReference type="InterPro" id="IPR001279">
    <property type="entry name" value="Metallo-B-lactamas"/>
</dbReference>
<dbReference type="Pfam" id="PF00753">
    <property type="entry name" value="Lactamase_B"/>
    <property type="match status" value="1"/>
</dbReference>
<evidence type="ECO:0000259" key="5">
    <source>
        <dbReference type="SMART" id="SM00849"/>
    </source>
</evidence>
<dbReference type="OrthoDB" id="9773738at2"/>
<dbReference type="GO" id="GO:0016787">
    <property type="term" value="F:hydrolase activity"/>
    <property type="evidence" value="ECO:0007669"/>
    <property type="project" value="UniProtKB-KW"/>
</dbReference>
<evidence type="ECO:0000313" key="7">
    <source>
        <dbReference type="Proteomes" id="UP000032680"/>
    </source>
</evidence>
<gene>
    <name evidence="6" type="ORF">Asru_0581_02</name>
</gene>
<dbReference type="SUPFAM" id="SSF56281">
    <property type="entry name" value="Metallo-hydrolase/oxidoreductase"/>
    <property type="match status" value="1"/>
</dbReference>
<dbReference type="InterPro" id="IPR051013">
    <property type="entry name" value="MBL_superfamily_lactonases"/>
</dbReference>
<keyword evidence="4" id="KW-0862">Zinc</keyword>
<dbReference type="SMART" id="SM00849">
    <property type="entry name" value="Lactamase_B"/>
    <property type="match status" value="1"/>
</dbReference>
<name>A0A0D6P9Z9_9PROT</name>
<proteinExistence type="inferred from homology"/>
<dbReference type="Gene3D" id="3.60.15.10">
    <property type="entry name" value="Ribonuclease Z/Hydroxyacylglutathione hydrolase-like"/>
    <property type="match status" value="1"/>
</dbReference>
<accession>A0A0D6P9Z9</accession>
<dbReference type="CDD" id="cd16277">
    <property type="entry name" value="metallo-hydrolase-like_MBL-fold"/>
    <property type="match status" value="1"/>
</dbReference>
<comment type="caution">
    <text evidence="6">The sequence shown here is derived from an EMBL/GenBank/DDBJ whole genome shotgun (WGS) entry which is preliminary data.</text>
</comment>
<dbReference type="RefSeq" id="WP_048862408.1">
    <property type="nucleotide sequence ID" value="NZ_BANB01000581.1"/>
</dbReference>
<dbReference type="EMBL" id="BANB01000581">
    <property type="protein sequence ID" value="GAN78033.1"/>
    <property type="molecule type" value="Genomic_DNA"/>
</dbReference>
<dbReference type="PANTHER" id="PTHR42978:SF6">
    <property type="entry name" value="QUORUM-QUENCHING LACTONASE YTNP-RELATED"/>
    <property type="match status" value="1"/>
</dbReference>
<evidence type="ECO:0000256" key="4">
    <source>
        <dbReference type="ARBA" id="ARBA00022833"/>
    </source>
</evidence>
<keyword evidence="7" id="KW-1185">Reference proteome</keyword>
<dbReference type="PANTHER" id="PTHR42978">
    <property type="entry name" value="QUORUM-QUENCHING LACTONASE YTNP-RELATED-RELATED"/>
    <property type="match status" value="1"/>
</dbReference>
<dbReference type="InterPro" id="IPR036866">
    <property type="entry name" value="RibonucZ/Hydroxyglut_hydro"/>
</dbReference>
<dbReference type="AlphaFoldDB" id="A0A0D6P9Z9"/>
<evidence type="ECO:0000256" key="1">
    <source>
        <dbReference type="ARBA" id="ARBA00007749"/>
    </source>
</evidence>
<feature type="domain" description="Metallo-beta-lactamase" evidence="5">
    <location>
        <begin position="58"/>
        <end position="270"/>
    </location>
</feature>
<protein>
    <submittedName>
        <fullName evidence="6">Beta-lactamase</fullName>
    </submittedName>
</protein>
<organism evidence="6 7">
    <name type="scientific">Acidisphaera rubrifaciens HS-AP3</name>
    <dbReference type="NCBI Taxonomy" id="1231350"/>
    <lineage>
        <taxon>Bacteria</taxon>
        <taxon>Pseudomonadati</taxon>
        <taxon>Pseudomonadota</taxon>
        <taxon>Alphaproteobacteria</taxon>
        <taxon>Acetobacterales</taxon>
        <taxon>Acetobacteraceae</taxon>
        <taxon>Acidisphaera</taxon>
    </lineage>
</organism>
<sequence>MRQLRIGEVTIDSIVERDGPWREPEVMFPACDTATARRHLAELPPYVFDPASGKMFITYRTYVVRTPRHTILVDTCTGEHKGYPPPMDFSPQPWADGFRALGLTPEAIDYVFCTHLHIDHTGWNTTLRDGRWVPTFPNAKYVFHRREYAAWEESTARGETRMGGGGDVFRMNCAPIVEAGQALLVDDDFDLDETFRLLPTPGHSPCHCCVSIRSGGQEALVTGDLMHHALQVREPDWSTIFCWDPAEAARSRRRVFEQVAGTPTLLLPIHFPGAVAGHITQGADGFRYRFIDR</sequence>
<comment type="similarity">
    <text evidence="1">Belongs to the metallo-beta-lactamase superfamily.</text>
</comment>
<keyword evidence="3" id="KW-0378">Hydrolase</keyword>
<reference evidence="6 7" key="1">
    <citation type="submission" date="2012-11" db="EMBL/GenBank/DDBJ databases">
        <title>Whole genome sequence of Acidisphaera rubrifaciens HS-AP3.</title>
        <authorList>
            <person name="Azuma Y."/>
            <person name="Higashiura N."/>
            <person name="Hirakawa H."/>
            <person name="Matsushita K."/>
        </authorList>
    </citation>
    <scope>NUCLEOTIDE SEQUENCE [LARGE SCALE GENOMIC DNA]</scope>
    <source>
        <strain evidence="6 7">HS-AP3</strain>
    </source>
</reference>
<keyword evidence="2" id="KW-0479">Metal-binding</keyword>
<dbReference type="GO" id="GO:0046872">
    <property type="term" value="F:metal ion binding"/>
    <property type="evidence" value="ECO:0007669"/>
    <property type="project" value="UniProtKB-KW"/>
</dbReference>
<evidence type="ECO:0000313" key="6">
    <source>
        <dbReference type="EMBL" id="GAN78033.1"/>
    </source>
</evidence>
<evidence type="ECO:0000256" key="3">
    <source>
        <dbReference type="ARBA" id="ARBA00022801"/>
    </source>
</evidence>
<evidence type="ECO:0000256" key="2">
    <source>
        <dbReference type="ARBA" id="ARBA00022723"/>
    </source>
</evidence>
<dbReference type="Proteomes" id="UP000032680">
    <property type="component" value="Unassembled WGS sequence"/>
</dbReference>